<name>V5Z9T0_9GAMM</name>
<feature type="transmembrane region" description="Helical" evidence="1">
    <location>
        <begin position="6"/>
        <end position="26"/>
    </location>
</feature>
<gene>
    <name evidence="2" type="ORF">EPIR_2755</name>
</gene>
<dbReference type="AlphaFoldDB" id="V5Z9T0"/>
<organism evidence="2 3">
    <name type="scientific">Erwinia piriflorinigrans CFBP 5888</name>
    <dbReference type="NCBI Taxonomy" id="1161919"/>
    <lineage>
        <taxon>Bacteria</taxon>
        <taxon>Pseudomonadati</taxon>
        <taxon>Pseudomonadota</taxon>
        <taxon>Gammaproteobacteria</taxon>
        <taxon>Enterobacterales</taxon>
        <taxon>Erwiniaceae</taxon>
        <taxon>Erwinia</taxon>
    </lineage>
</organism>
<keyword evidence="1" id="KW-0472">Membrane</keyword>
<proteinExistence type="predicted"/>
<keyword evidence="1" id="KW-0812">Transmembrane</keyword>
<dbReference type="EMBL" id="CAHS01000016">
    <property type="protein sequence ID" value="CCG88118.1"/>
    <property type="molecule type" value="Genomic_DNA"/>
</dbReference>
<comment type="caution">
    <text evidence="2">The sequence shown here is derived from an EMBL/GenBank/DDBJ whole genome shotgun (WGS) entry which is preliminary data.</text>
</comment>
<reference evidence="2 3" key="1">
    <citation type="journal article" date="2013" name="Syst. Appl. Microbiol.">
        <title>Phylogenetic position and virulence apparatus of the pear flower necrosis pathogen Erwinia piriflorinigrans CFBP 5888T as assessed by comparative genomics.</title>
        <authorList>
            <person name="Smits T.H."/>
            <person name="Rezzonico F."/>
            <person name="Lopez M.M."/>
            <person name="Blom J."/>
            <person name="Goesmann A."/>
            <person name="Frey J.E."/>
            <person name="Duffy B."/>
        </authorList>
    </citation>
    <scope>NUCLEOTIDE SEQUENCE [LARGE SCALE GENOMIC DNA]</scope>
    <source>
        <strain evidence="3">CFBP5888</strain>
    </source>
</reference>
<protein>
    <submittedName>
        <fullName evidence="2">Uncharacterized protein</fullName>
    </submittedName>
</protein>
<evidence type="ECO:0000256" key="1">
    <source>
        <dbReference type="SAM" id="Phobius"/>
    </source>
</evidence>
<keyword evidence="3" id="KW-1185">Reference proteome</keyword>
<dbReference type="Proteomes" id="UP000018217">
    <property type="component" value="Unassembled WGS sequence"/>
</dbReference>
<evidence type="ECO:0000313" key="2">
    <source>
        <dbReference type="EMBL" id="CCG88118.1"/>
    </source>
</evidence>
<keyword evidence="1" id="KW-1133">Transmembrane helix</keyword>
<accession>V5Z9T0</accession>
<evidence type="ECO:0000313" key="3">
    <source>
        <dbReference type="Proteomes" id="UP000018217"/>
    </source>
</evidence>
<sequence length="30" mass="3497">MLYTALFIIMFMVMMATCCVAGYALWEMNK</sequence>